<comment type="caution">
    <text evidence="1">The sequence shown here is derived from an EMBL/GenBank/DDBJ whole genome shotgun (WGS) entry which is preliminary data.</text>
</comment>
<organism evidence="1 2">
    <name type="scientific">Candidatus Fimimorpha faecalis</name>
    <dbReference type="NCBI Taxonomy" id="2840824"/>
    <lineage>
        <taxon>Bacteria</taxon>
        <taxon>Bacillati</taxon>
        <taxon>Bacillota</taxon>
        <taxon>Clostridia</taxon>
        <taxon>Eubacteriales</taxon>
        <taxon>Candidatus Fimimorpha</taxon>
    </lineage>
</organism>
<gene>
    <name evidence="1" type="ORF">IAC96_07220</name>
</gene>
<proteinExistence type="predicted"/>
<reference evidence="1" key="2">
    <citation type="journal article" date="2021" name="PeerJ">
        <title>Extensive microbial diversity within the chicken gut microbiome revealed by metagenomics and culture.</title>
        <authorList>
            <person name="Gilroy R."/>
            <person name="Ravi A."/>
            <person name="Getino M."/>
            <person name="Pursley I."/>
            <person name="Horton D.L."/>
            <person name="Alikhan N.F."/>
            <person name="Baker D."/>
            <person name="Gharbi K."/>
            <person name="Hall N."/>
            <person name="Watson M."/>
            <person name="Adriaenssens E.M."/>
            <person name="Foster-Nyarko E."/>
            <person name="Jarju S."/>
            <person name="Secka A."/>
            <person name="Antonio M."/>
            <person name="Oren A."/>
            <person name="Chaudhuri R.R."/>
            <person name="La Ragione R."/>
            <person name="Hildebrand F."/>
            <person name="Pallen M.J."/>
        </authorList>
    </citation>
    <scope>NUCLEOTIDE SEQUENCE</scope>
    <source>
        <strain evidence="1">ChiW13-3771</strain>
    </source>
</reference>
<name>A0A9D1JD74_9FIRM</name>
<protein>
    <submittedName>
        <fullName evidence="1">Uncharacterized protein</fullName>
    </submittedName>
</protein>
<reference evidence="1" key="1">
    <citation type="submission" date="2020-10" db="EMBL/GenBank/DDBJ databases">
        <authorList>
            <person name="Gilroy R."/>
        </authorList>
    </citation>
    <scope>NUCLEOTIDE SEQUENCE</scope>
    <source>
        <strain evidence="1">ChiW13-3771</strain>
    </source>
</reference>
<accession>A0A9D1JD74</accession>
<evidence type="ECO:0000313" key="2">
    <source>
        <dbReference type="Proteomes" id="UP000824201"/>
    </source>
</evidence>
<dbReference type="EMBL" id="DVHN01000085">
    <property type="protein sequence ID" value="HIR88724.1"/>
    <property type="molecule type" value="Genomic_DNA"/>
</dbReference>
<dbReference type="Proteomes" id="UP000824201">
    <property type="component" value="Unassembled WGS sequence"/>
</dbReference>
<sequence>MEYMAYGIYYERYEDMSLNKYQKFMINLALRQDCEMLESVYTRKLIYQKPQEKKMEDSLEYQIIMKNGDTKHMHLVARRKQDGAICKKSVWLLKEDCERILNGEIDWIKEENNVALYDFYYYLKEGYQPQRMTESKSQILDFPGSNHCILIQTSKRLLEASPEDFLVKKLDGQELIKPGKVHIIYRTEYTFPEGAMRMMNMVSNPEIRYVL</sequence>
<evidence type="ECO:0000313" key="1">
    <source>
        <dbReference type="EMBL" id="HIR88724.1"/>
    </source>
</evidence>
<dbReference type="AlphaFoldDB" id="A0A9D1JD74"/>